<organism evidence="1 2">
    <name type="scientific">Fibrella aquatilis</name>
    <dbReference type="NCBI Taxonomy" id="2817059"/>
    <lineage>
        <taxon>Bacteria</taxon>
        <taxon>Pseudomonadati</taxon>
        <taxon>Bacteroidota</taxon>
        <taxon>Cytophagia</taxon>
        <taxon>Cytophagales</taxon>
        <taxon>Spirosomataceae</taxon>
        <taxon>Fibrella</taxon>
    </lineage>
</organism>
<gene>
    <name evidence="1" type="ORF">J2I48_23335</name>
</gene>
<dbReference type="Proteomes" id="UP000664795">
    <property type="component" value="Unassembled WGS sequence"/>
</dbReference>
<dbReference type="AlphaFoldDB" id="A0A939GCA5"/>
<accession>A0A939GCA5</accession>
<reference evidence="1 2" key="1">
    <citation type="submission" date="2021-03" db="EMBL/GenBank/DDBJ databases">
        <title>Fibrella sp. HMF5036 genome sequencing and assembly.</title>
        <authorList>
            <person name="Kang H."/>
            <person name="Kim H."/>
            <person name="Bae S."/>
            <person name="Joh K."/>
        </authorList>
    </citation>
    <scope>NUCLEOTIDE SEQUENCE [LARGE SCALE GENOMIC DNA]</scope>
    <source>
        <strain evidence="1 2">HMF5036</strain>
    </source>
</reference>
<evidence type="ECO:0000313" key="2">
    <source>
        <dbReference type="Proteomes" id="UP000664795"/>
    </source>
</evidence>
<dbReference type="RefSeq" id="WP_207337927.1">
    <property type="nucleotide sequence ID" value="NZ_JAFMYU010000024.1"/>
</dbReference>
<name>A0A939GCA5_9BACT</name>
<protein>
    <submittedName>
        <fullName evidence="1">Uncharacterized protein</fullName>
    </submittedName>
</protein>
<sequence>MTKRVDVAVIIYGKPYNTIVAIKTLLDHSRQHIDKIYLSYEYRQPHNDWGGLHKILDYFKLDPITFVVHRPTYFLAPDTHDVERTRNDERYRQSIMFQYALEKTDKPYLCVIHNDLLFHRDMIGDMLAIYDRDPGLTGIGSIGQCWSCPASMFFSKRCTSTTMHEYVPSKEEALALHRDNNTPRKVLDIEVIEAGRVHPLPECRLNEYCALINIDIYRANTLPVGDVGCYGGGWRGADMATVFFYEMFNRGFRFQHIVLENYLAHATFDDSGAGSEAYNKAERYWLSEQLARNYINDTFPKKAVFGPAVQLKTKWDLVKRNSWLMTIHAVGLAKKLVGRS</sequence>
<keyword evidence="2" id="KW-1185">Reference proteome</keyword>
<evidence type="ECO:0000313" key="1">
    <source>
        <dbReference type="EMBL" id="MBO0933962.1"/>
    </source>
</evidence>
<dbReference type="EMBL" id="JAFMYU010000024">
    <property type="protein sequence ID" value="MBO0933962.1"/>
    <property type="molecule type" value="Genomic_DNA"/>
</dbReference>
<comment type="caution">
    <text evidence="1">The sequence shown here is derived from an EMBL/GenBank/DDBJ whole genome shotgun (WGS) entry which is preliminary data.</text>
</comment>
<proteinExistence type="predicted"/>